<dbReference type="InterPro" id="IPR021229">
    <property type="entry name" value="DUF2800"/>
</dbReference>
<protein>
    <recommendedName>
        <fullName evidence="2">DUF2800 domain-containing protein</fullName>
    </recommendedName>
</protein>
<name>A0A6J5KIY2_9CAUD</name>
<feature type="non-terminal residue" evidence="1">
    <location>
        <position position="146"/>
    </location>
</feature>
<dbReference type="Pfam" id="PF10926">
    <property type="entry name" value="DUF2800"/>
    <property type="match status" value="1"/>
</dbReference>
<dbReference type="EMBL" id="LR796146">
    <property type="protein sequence ID" value="CAB4121323.1"/>
    <property type="molecule type" value="Genomic_DNA"/>
</dbReference>
<organism evidence="1">
    <name type="scientific">uncultured Caudovirales phage</name>
    <dbReference type="NCBI Taxonomy" id="2100421"/>
    <lineage>
        <taxon>Viruses</taxon>
        <taxon>Duplodnaviria</taxon>
        <taxon>Heunggongvirae</taxon>
        <taxon>Uroviricota</taxon>
        <taxon>Caudoviricetes</taxon>
        <taxon>Peduoviridae</taxon>
        <taxon>Maltschvirus</taxon>
        <taxon>Maltschvirus maltsch</taxon>
    </lineage>
</organism>
<proteinExistence type="predicted"/>
<sequence>MIHSHLGASSSYRWMACPGSVALSKDVPRKDTFFSKEGTAAHKLGEIAFAAKLHPSNWLGEIIEEVEVSTDMVEAVVVYVDYLKSLDVLDNELRLEHKFDLSKLNPPAPMFGTSDCTCYVPLEFKLIVADYKHGAGVAVDVDDNSQ</sequence>
<reference evidence="1" key="1">
    <citation type="submission" date="2020-04" db="EMBL/GenBank/DDBJ databases">
        <authorList>
            <person name="Chiriac C."/>
            <person name="Salcher M."/>
            <person name="Ghai R."/>
            <person name="Kavagutti S V."/>
        </authorList>
    </citation>
    <scope>NUCLEOTIDE SEQUENCE</scope>
</reference>
<accession>A0A6J5KIY2</accession>
<gene>
    <name evidence="1" type="ORF">UFOVP12_1</name>
</gene>
<evidence type="ECO:0008006" key="2">
    <source>
        <dbReference type="Google" id="ProtNLM"/>
    </source>
</evidence>
<evidence type="ECO:0000313" key="1">
    <source>
        <dbReference type="EMBL" id="CAB4121323.1"/>
    </source>
</evidence>